<keyword evidence="1" id="KW-0143">Chaperone</keyword>
<feature type="region of interest" description="Disordered" evidence="2">
    <location>
        <begin position="375"/>
        <end position="436"/>
    </location>
</feature>
<evidence type="ECO:0008006" key="5">
    <source>
        <dbReference type="Google" id="ProtNLM"/>
    </source>
</evidence>
<protein>
    <recommendedName>
        <fullName evidence="5">BAG domain-containing protein</fullName>
    </recommendedName>
</protein>
<comment type="caution">
    <text evidence="3">The sequence shown here is derived from an EMBL/GenBank/DDBJ whole genome shotgun (WGS) entry which is preliminary data.</text>
</comment>
<sequence>MASRHHHGCLRRQNHHVIIPPVATSSRCCTYGDSTHPSPDNPLHLVASYLQTQQQETQSPDQTCPCETPCRRSNGGFHQHQKNVPREHDDHVIMSCLLRKIDDLESSLNEFAGRYDQLRDRYSTLRGSAARVIQTRFRSFLVRRSVSFRHLKELALIKSSFVSLKSSVSGKTHFLFKVVFRKATDLLLQLDSIQGRIDPMIRSSKRSLRGDLVRFLQDVDDCAVRSNGELEELDSMSDVSEELPMKRKIGSYKFVKGNVVKAKPMVSDKDRNVYDVTSSEENDSVDSGEEVVVMSRDNERKHGSKTRNMVLVEEVEGKLNVYDLTSSEENDSVVVMSRDNERKHGSKTRNMVLVEGSGGKTVSFDENGNVYKVYGDTSESSISEEDDPVSGSKDGNGEKKGNVNEVEGIKYVPKEEEEETGCENEVSSSEGTEGDAIVTRNCNEHEKKIQLQKGSLMFSPPLPPEP</sequence>
<dbReference type="GO" id="GO:0006457">
    <property type="term" value="P:protein folding"/>
    <property type="evidence" value="ECO:0007669"/>
    <property type="project" value="TreeGrafter"/>
</dbReference>
<evidence type="ECO:0000313" key="3">
    <source>
        <dbReference type="EMBL" id="KAF3487157.1"/>
    </source>
</evidence>
<accession>A0A8S9N1D2</accession>
<organism evidence="3 4">
    <name type="scientific">Brassica cretica</name>
    <name type="common">Mustard</name>
    <dbReference type="NCBI Taxonomy" id="69181"/>
    <lineage>
        <taxon>Eukaryota</taxon>
        <taxon>Viridiplantae</taxon>
        <taxon>Streptophyta</taxon>
        <taxon>Embryophyta</taxon>
        <taxon>Tracheophyta</taxon>
        <taxon>Spermatophyta</taxon>
        <taxon>Magnoliopsida</taxon>
        <taxon>eudicotyledons</taxon>
        <taxon>Gunneridae</taxon>
        <taxon>Pentapetalae</taxon>
        <taxon>rosids</taxon>
        <taxon>malvids</taxon>
        <taxon>Brassicales</taxon>
        <taxon>Brassicaceae</taxon>
        <taxon>Brassiceae</taxon>
        <taxon>Brassica</taxon>
    </lineage>
</organism>
<gene>
    <name evidence="3" type="ORF">F2Q69_00055934</name>
</gene>
<dbReference type="AlphaFoldDB" id="A0A8S9N1D2"/>
<dbReference type="PANTHER" id="PTHR33322">
    <property type="entry name" value="BAG DOMAIN CONTAINING PROTEIN, EXPRESSED"/>
    <property type="match status" value="1"/>
</dbReference>
<dbReference type="GO" id="GO:0009506">
    <property type="term" value="C:plasmodesma"/>
    <property type="evidence" value="ECO:0007669"/>
    <property type="project" value="TreeGrafter"/>
</dbReference>
<dbReference type="Proteomes" id="UP000712600">
    <property type="component" value="Unassembled WGS sequence"/>
</dbReference>
<name>A0A8S9N1D2_BRACR</name>
<dbReference type="EMBL" id="QGKX02002183">
    <property type="protein sequence ID" value="KAF3487157.1"/>
    <property type="molecule type" value="Genomic_DNA"/>
</dbReference>
<evidence type="ECO:0000313" key="4">
    <source>
        <dbReference type="Proteomes" id="UP000712600"/>
    </source>
</evidence>
<evidence type="ECO:0000256" key="1">
    <source>
        <dbReference type="ARBA" id="ARBA00023186"/>
    </source>
</evidence>
<reference evidence="3" key="1">
    <citation type="submission" date="2019-12" db="EMBL/GenBank/DDBJ databases">
        <title>Genome sequencing and annotation of Brassica cretica.</title>
        <authorList>
            <person name="Studholme D.J."/>
            <person name="Sarris P."/>
        </authorList>
    </citation>
    <scope>NUCLEOTIDE SEQUENCE</scope>
    <source>
        <strain evidence="3">PFS-109/04</strain>
        <tissue evidence="3">Leaf</tissue>
    </source>
</reference>
<dbReference type="PANTHER" id="PTHR33322:SF18">
    <property type="entry name" value="BAG FAMILY MOLECULAR CHAPERONE REGULATOR 8, CHLOROPLASTIC"/>
    <property type="match status" value="1"/>
</dbReference>
<evidence type="ECO:0000256" key="2">
    <source>
        <dbReference type="SAM" id="MobiDB-lite"/>
    </source>
</evidence>
<proteinExistence type="predicted"/>
<dbReference type="InterPro" id="IPR040400">
    <property type="entry name" value="BAG5/6/7/8"/>
</dbReference>